<keyword evidence="3" id="KW-0597">Phosphoprotein</keyword>
<dbReference type="InParanoid" id="A7RRW7"/>
<dbReference type="CDD" id="cd03334">
    <property type="entry name" value="Fab1_TCP"/>
    <property type="match status" value="1"/>
</dbReference>
<dbReference type="GO" id="GO:0007033">
    <property type="term" value="P:vacuole organization"/>
    <property type="evidence" value="ECO:0000318"/>
    <property type="project" value="GO_Central"/>
</dbReference>
<feature type="domain" description="DEP" evidence="18">
    <location>
        <begin position="369"/>
        <end position="446"/>
    </location>
</feature>
<dbReference type="eggNOG" id="KOG0230">
    <property type="taxonomic scope" value="Eukaryota"/>
</dbReference>
<evidence type="ECO:0000313" key="20">
    <source>
        <dbReference type="EMBL" id="EDO45897.1"/>
    </source>
</evidence>
<dbReference type="GO" id="GO:0008270">
    <property type="term" value="F:zinc ion binding"/>
    <property type="evidence" value="ECO:0007669"/>
    <property type="project" value="UniProtKB-KW"/>
</dbReference>
<feature type="domain" description="PIPK" evidence="19">
    <location>
        <begin position="2314"/>
        <end position="2641"/>
    </location>
</feature>
<dbReference type="Gene3D" id="3.30.40.10">
    <property type="entry name" value="Zinc/RING finger domain, C3HC4 (zinc finger)"/>
    <property type="match status" value="1"/>
</dbReference>
<keyword evidence="21" id="KW-1185">Reference proteome</keyword>
<feature type="domain" description="FYVE-type" evidence="17">
    <location>
        <begin position="188"/>
        <end position="248"/>
    </location>
</feature>
<dbReference type="InterPro" id="IPR043548">
    <property type="entry name" value="PIKfyve"/>
</dbReference>
<evidence type="ECO:0000256" key="4">
    <source>
        <dbReference type="ARBA" id="ARBA00022679"/>
    </source>
</evidence>
<evidence type="ECO:0000259" key="17">
    <source>
        <dbReference type="PROSITE" id="PS50178"/>
    </source>
</evidence>
<keyword evidence="6 15" id="KW-0547">Nucleotide-binding</keyword>
<dbReference type="SUPFAM" id="SSF46785">
    <property type="entry name" value="Winged helix' DNA-binding domain"/>
    <property type="match status" value="1"/>
</dbReference>
<organism evidence="20 21">
    <name type="scientific">Nematostella vectensis</name>
    <name type="common">Starlet sea anemone</name>
    <dbReference type="NCBI Taxonomy" id="45351"/>
    <lineage>
        <taxon>Eukaryota</taxon>
        <taxon>Metazoa</taxon>
        <taxon>Cnidaria</taxon>
        <taxon>Anthozoa</taxon>
        <taxon>Hexacorallia</taxon>
        <taxon>Actiniaria</taxon>
        <taxon>Edwardsiidae</taxon>
        <taxon>Nematostella</taxon>
    </lineage>
</organism>
<dbReference type="Proteomes" id="UP000001593">
    <property type="component" value="Unassembled WGS sequence"/>
</dbReference>
<dbReference type="InterPro" id="IPR000591">
    <property type="entry name" value="DEP_dom"/>
</dbReference>
<dbReference type="SUPFAM" id="SSF52029">
    <property type="entry name" value="GroEL apical domain-like"/>
    <property type="match status" value="1"/>
</dbReference>
<dbReference type="CDD" id="cd15725">
    <property type="entry name" value="FYVE_PIKfyve_Fab1"/>
    <property type="match status" value="1"/>
</dbReference>
<dbReference type="InterPro" id="IPR036388">
    <property type="entry name" value="WH-like_DNA-bd_sf"/>
</dbReference>
<comment type="catalytic activity">
    <reaction evidence="13">
        <text>a 1,2-diacyl-sn-glycero-3-phospho-(1D-myo-inositol-3-phosphate) + ATP = a 1,2-diacyl-sn-glycero-3-phospho-(1D-myo-inositol-3,5-bisphosphate) + ADP + H(+)</text>
        <dbReference type="Rhea" id="RHEA:13609"/>
        <dbReference type="ChEBI" id="CHEBI:15378"/>
        <dbReference type="ChEBI" id="CHEBI:30616"/>
        <dbReference type="ChEBI" id="CHEBI:57923"/>
        <dbReference type="ChEBI" id="CHEBI:58088"/>
        <dbReference type="ChEBI" id="CHEBI:456216"/>
        <dbReference type="EC" id="2.7.1.150"/>
    </reaction>
    <physiologicalReaction direction="left-to-right" evidence="13">
        <dbReference type="Rhea" id="RHEA:13610"/>
    </physiologicalReaction>
</comment>
<feature type="region of interest" description="Disordered" evidence="16">
    <location>
        <begin position="460"/>
        <end position="481"/>
    </location>
</feature>
<dbReference type="InterPro" id="IPR044769">
    <property type="entry name" value="PIKfyve_PIPKc"/>
</dbReference>
<dbReference type="Pfam" id="PF01363">
    <property type="entry name" value="FYVE"/>
    <property type="match status" value="1"/>
</dbReference>
<dbReference type="OMA" id="QSVWNDT"/>
<feature type="compositionally biased region" description="Basic and acidic residues" evidence="16">
    <location>
        <begin position="963"/>
        <end position="991"/>
    </location>
</feature>
<feature type="region of interest" description="Disordered" evidence="16">
    <location>
        <begin position="1152"/>
        <end position="1186"/>
    </location>
</feature>
<keyword evidence="9 15" id="KW-0418">Kinase</keyword>
<dbReference type="GO" id="GO:0046854">
    <property type="term" value="P:phosphatidylinositol phosphate biosynthetic process"/>
    <property type="evidence" value="ECO:0000318"/>
    <property type="project" value="GO_Central"/>
</dbReference>
<dbReference type="SUPFAM" id="SSF56104">
    <property type="entry name" value="SAICAR synthase-like"/>
    <property type="match status" value="1"/>
</dbReference>
<dbReference type="FunFam" id="3.30.810.10:FF:000001">
    <property type="entry name" value="1-phosphatidylinositol 3-phosphate 5-kinase FAB1"/>
    <property type="match status" value="1"/>
</dbReference>
<feature type="region of interest" description="Disordered" evidence="16">
    <location>
        <begin position="937"/>
        <end position="1006"/>
    </location>
</feature>
<feature type="region of interest" description="Disordered" evidence="16">
    <location>
        <begin position="625"/>
        <end position="646"/>
    </location>
</feature>
<feature type="region of interest" description="Disordered" evidence="16">
    <location>
        <begin position="1"/>
        <end position="122"/>
    </location>
</feature>
<dbReference type="FunFam" id="3.30.800.10:FF:000020">
    <property type="entry name" value="Predicted protein"/>
    <property type="match status" value="1"/>
</dbReference>
<dbReference type="GO" id="GO:0016192">
    <property type="term" value="P:vesicle-mediated transport"/>
    <property type="evidence" value="ECO:0007669"/>
    <property type="project" value="UniProtKB-ARBA"/>
</dbReference>
<feature type="compositionally biased region" description="Polar residues" evidence="16">
    <location>
        <begin position="1"/>
        <end position="13"/>
    </location>
</feature>
<dbReference type="FunFam" id="3.50.7.10:FF:000007">
    <property type="entry name" value="1-phosphatidylinositol 3-phosphate 5-kinase isoform X1"/>
    <property type="match status" value="1"/>
</dbReference>
<feature type="compositionally biased region" description="Polar residues" evidence="16">
    <location>
        <begin position="1701"/>
        <end position="1710"/>
    </location>
</feature>
<feature type="compositionally biased region" description="Basic and acidic residues" evidence="16">
    <location>
        <begin position="2317"/>
        <end position="2337"/>
    </location>
</feature>
<sequence>MQSSKAQRPQAPNTARKIPPSANAGGGSHSAHRFTSFTPLSPEESKGIFNFSKLLPWRRSEQSTDRAPAKTVVNEPESDQTSPKRAGTPEVASPPKQKPTPRSSPPKAATPSPKITRSWSSPLFNRRQAHALPRTSVSNTGQSRQLPPSYRNLSALFRRLSVIADHTKEGQLSQAYKESDFKQYWMPDETCKECYECGEKFNTFRRRHHCRLCGQIFCYRCCNVEVPGQLMGYNGGLRVCTYCHKIVLTYTQSPDMIRNLEQLQADLRAVTLESELNLSCTSGSTLSVPRPGYVQFEEDDTFYQPVPRKSSSTSLSASYFDKMNDTQRPSSAMLTTSGRPFDAFGVCSAEADMLKQDSLRELWHQIISPKTGIELMNHRFRLKTYQNCLIASDLVDWLVNYDKVSSRTQAVTIGQELLDSGWLEPVPQTKDAQIFKDEYALYQPGPVATKDFPSITSTKYNIDEESNGAESGNENNEDEDDEALPQWFRQLSGYESCEELEEEAADVVEPVTISPQAIKHSSSKLLDLDVTTSSIVNCEEESELSLRVNLHHFSEGSTADGKDVPLDPAHTVSIITEAPPPPLEQYVYTEGYPISSLRPGNKKPSDVPLVGTSSDEVLHGAKMAQKIGVSRPGSPQPSSPREDNGERQALDRLNLAHALHISNLLEQLLTDAGLSMKWKDTILPLVDAISERVRPDVRADDDMNIRQYVKFKKIPGGSRDECKLISGVVFTKNVSHKKMSCVFNNPQILVLCCAIDYQRNENRLASLDPLVLQERNFLKNFVSRVAALRPNVLLVEKTVSRLAQEMLLQHGISLALNVKPAVIERVSRCTKAETLRSMEQLSRPRLGSCQLFRVQNFKLKNGETKTLMYLEGCPTELGCTVTLRGGNSFVLTKIKKIMQFLIYVAYNQKLEIAFLMDEFSLPMDPQPSIVSIKSIDGVTSSPECSSDDRMKEESEGSPSRTSNLDKVKEMLQECKEKSSADNSRPDTRPDILDNESSNSKGSEENDNDFARTFQSALDRLILSCSFFVRYPLPHLLTREGSNCAVRSTLPKEIYWSAKLLPDNYSKQLAEDDLEELDLPNPGQNKAFKVFDVLPPHVFTSPKLVIDAIDRSLLGTVADFRAQGGRIKLKKWDDGERRRSRWNEFPFNMSSAGRNEFLSGPDDLSNREVQLGNPSKRQQSSSSPHQLNRKIDCLDPHLHQRIAVLFSSYSSESNNSPRPCISPWAVFMEFYGRNDITLGGFLERYCFRPSYVCPNPNCDVTMVDHVRYFAHGTGSVYIHMKNLESPIPGFQHTILTWSWCKECKQVTPIMPLSDRAWTLSFAKYLELRFYADSYRRRASIKPCDHSLHKDHFQYFAFANMVASFKYRPIKLFETAMPSTVISIKDECREAAYWLNDLQAMSTRYGGGDISWGENVYHSVLDRLESLKAERVVEIHANERDTKLQQFATQLQEEHERFLEQVRVVEKKVTNLQDLQVHEDGTPDPRERKALEYVISDSLNGLKRILCELADNWTSRLQEFIQAEKKRVKPSTNLVQQREAKDKQSPVNYSMTNKSSPAQWIPSDDGGTPVVRSATHTPVESREASVFIVRSPYETLARTISQDVTQSISCDNIREVTQSPNSSITHSQSVSNFPVMPSPSAQNTYKAVTVTDGVGTLNKDFFFRPITETQTDHRLNWQLGDDEVKPKDRLAGNEEVDIDRKSQSSTSNQPFSESADIEDVTTEMLLENETSVSQQTKACANAESPSRPDNVCEKSPSPSQTGETFENASLPHKPGKVCKDTALTSDSSKSDNNTSLASKPSFVRGHRRVMSSPPIVSVSPPSPYSDVILGAGSRTGCSLDRSRSDTDVHLCTSVDNDKMLSVLLGDSTQGPDVSNTEDGTDSYNALSQDPFAVPHNGKKNDAKALTADGSETDATDGTPMLKRKDKVKNMIVNWLPGAAYQPVPSTFLIPYAQSYTLCPVLYPMPSHIPYAYSLIPYAQSYTLCPVLYPMPSLIPYAQSYTLCPVLYPMPSLIPYAQSYTLCLVIYPMPIVLYPMPSLIPYAQSYTLCPVLYPMPSLIPYAQSYTLCPVLYPMPSLIPYAQSYTLCPVLYPMPSLIPYAQSYTLCPVLYAMPSLIPYAQSYTLCPVLYPMPSLIPYAQSYTLCPVLCLYTILCSALAMSTICYRPARKFLWCTKEYHVKLCAITQNMSLVMKSRDPQPQQLYYQQQQVESPDRDVETSLHLTLSRETMRQSSNDGSEEGIAVSLFLTHSPHRSSSRILLDFNLIGVFSDFVSVNIQKRRMLDDQFDQVSIDTEHVEIVDTFSGREPVVPDRRRKQTSSHSDDIVKYSRGQSSDKSKDTGEGVVGTSREPTRPGSKYEESVSVDGKKKEDSEDSEFSYPGCRFVCSVYFAEQFRNLRKKIFLDGEERFIRSLAHCVVWRARGGKSGSSFSKSLDDRFVLKQMSKLELQSFLEFAPYYFQYMNKSLNDKRPPLLAKILGVYRIGYKNSLTNATMRQDVVVMENLFYDRKIDETFDLKGSMRGRYVESSGVDNDVLLDENLLEMIREHPIFIRPHSKAVLSKAIFKDTEFLAQHMVMDYSLLVGIDQTRSELVIGIIDFIRTFTWDKKLEMYVKSSGILGGQGKMPTVLSPELYRTRFTEAMQRYFLMVPDKWTGLGNDLD</sequence>
<evidence type="ECO:0000256" key="14">
    <source>
        <dbReference type="PROSITE-ProRule" id="PRU00091"/>
    </source>
</evidence>
<accession>A7RRW7</accession>
<dbReference type="EC" id="2.7.1.150" evidence="2"/>
<dbReference type="InterPro" id="IPR017455">
    <property type="entry name" value="Znf_FYVE-rel"/>
</dbReference>
<dbReference type="Pfam" id="PF01504">
    <property type="entry name" value="PIP5K"/>
    <property type="match status" value="1"/>
</dbReference>
<dbReference type="Gene3D" id="3.30.810.10">
    <property type="entry name" value="2-Layer Sandwich"/>
    <property type="match status" value="1"/>
</dbReference>
<dbReference type="InterPro" id="IPR011011">
    <property type="entry name" value="Znf_FYVE_PHD"/>
</dbReference>
<feature type="region of interest" description="Disordered" evidence="16">
    <location>
        <begin position="1863"/>
        <end position="1916"/>
    </location>
</feature>
<name>A7RRW7_NEMVE</name>
<dbReference type="Gene3D" id="1.10.10.10">
    <property type="entry name" value="Winged helix-like DNA-binding domain superfamily/Winged helix DNA-binding domain"/>
    <property type="match status" value="1"/>
</dbReference>
<feature type="compositionally biased region" description="Polar residues" evidence="16">
    <location>
        <begin position="1543"/>
        <end position="1556"/>
    </location>
</feature>
<dbReference type="Gene3D" id="3.30.800.10">
    <property type="entry name" value="Phosphatidylinositol Phosphate Kinase II Beta"/>
    <property type="match status" value="1"/>
</dbReference>
<dbReference type="FunFam" id="1.10.10.10:FF:000206">
    <property type="entry name" value="1-phosphatidylinositol 3-phosphate 5-kinase isoform X1"/>
    <property type="match status" value="1"/>
</dbReference>
<dbReference type="PANTHER" id="PTHR46715:SF1">
    <property type="entry name" value="1-PHOSPHATIDYLINOSITOL 3-PHOSPHATE 5-KINASE"/>
    <property type="match status" value="1"/>
</dbReference>
<evidence type="ECO:0000256" key="15">
    <source>
        <dbReference type="PROSITE-ProRule" id="PRU00781"/>
    </source>
</evidence>
<dbReference type="SMART" id="SM00049">
    <property type="entry name" value="DEP"/>
    <property type="match status" value="1"/>
</dbReference>
<evidence type="ECO:0000256" key="6">
    <source>
        <dbReference type="ARBA" id="ARBA00022741"/>
    </source>
</evidence>
<dbReference type="InterPro" id="IPR027484">
    <property type="entry name" value="PInositol-4-P-5-kinase_N"/>
</dbReference>
<evidence type="ECO:0000256" key="1">
    <source>
        <dbReference type="ARBA" id="ARBA00004608"/>
    </source>
</evidence>
<evidence type="ECO:0000256" key="13">
    <source>
        <dbReference type="ARBA" id="ARBA00052820"/>
    </source>
</evidence>
<dbReference type="Pfam" id="PF00610">
    <property type="entry name" value="DEP"/>
    <property type="match status" value="1"/>
</dbReference>
<dbReference type="EMBL" id="DS469532">
    <property type="protein sequence ID" value="EDO45897.1"/>
    <property type="molecule type" value="Genomic_DNA"/>
</dbReference>
<evidence type="ECO:0000256" key="12">
    <source>
        <dbReference type="ARBA" id="ARBA00023136"/>
    </source>
</evidence>
<dbReference type="PhylomeDB" id="A7RRW7"/>
<gene>
    <name evidence="20" type="ORF">NEMVEDRAFT_v1g201207</name>
</gene>
<feature type="compositionally biased region" description="Basic and acidic residues" evidence="16">
    <location>
        <begin position="58"/>
        <end position="68"/>
    </location>
</feature>
<evidence type="ECO:0000256" key="5">
    <source>
        <dbReference type="ARBA" id="ARBA00022723"/>
    </source>
</evidence>
<evidence type="ECO:0000256" key="10">
    <source>
        <dbReference type="ARBA" id="ARBA00022833"/>
    </source>
</evidence>
<feature type="compositionally biased region" description="Polar residues" evidence="16">
    <location>
        <begin position="1171"/>
        <end position="1185"/>
    </location>
</feature>
<dbReference type="GO" id="GO:0010008">
    <property type="term" value="C:endosome membrane"/>
    <property type="evidence" value="ECO:0000318"/>
    <property type="project" value="GO_Central"/>
</dbReference>
<keyword evidence="4 15" id="KW-0808">Transferase</keyword>
<feature type="compositionally biased region" description="Low complexity" evidence="16">
    <location>
        <begin position="1781"/>
        <end position="1794"/>
    </location>
</feature>
<dbReference type="InterPro" id="IPR027483">
    <property type="entry name" value="PInositol-4-P-4/5-kinase_C_sf"/>
</dbReference>
<dbReference type="PROSITE" id="PS51455">
    <property type="entry name" value="PIPK"/>
    <property type="match status" value="1"/>
</dbReference>
<evidence type="ECO:0000256" key="16">
    <source>
        <dbReference type="SAM" id="MobiDB-lite"/>
    </source>
</evidence>
<keyword evidence="7" id="KW-0967">Endosome</keyword>
<evidence type="ECO:0000256" key="3">
    <source>
        <dbReference type="ARBA" id="ARBA00022553"/>
    </source>
</evidence>
<feature type="region of interest" description="Disordered" evidence="16">
    <location>
        <begin position="1729"/>
        <end position="1818"/>
    </location>
</feature>
<keyword evidence="5" id="KW-0479">Metal-binding</keyword>
<evidence type="ECO:0000259" key="18">
    <source>
        <dbReference type="PROSITE" id="PS50186"/>
    </source>
</evidence>
<dbReference type="SMART" id="SM00330">
    <property type="entry name" value="PIPKc"/>
    <property type="match status" value="1"/>
</dbReference>
<evidence type="ECO:0000256" key="11">
    <source>
        <dbReference type="ARBA" id="ARBA00022840"/>
    </source>
</evidence>
<evidence type="ECO:0000313" key="21">
    <source>
        <dbReference type="Proteomes" id="UP000001593"/>
    </source>
</evidence>
<dbReference type="PROSITE" id="PS50186">
    <property type="entry name" value="DEP"/>
    <property type="match status" value="1"/>
</dbReference>
<dbReference type="STRING" id="45351.A7RRW7"/>
<evidence type="ECO:0000256" key="7">
    <source>
        <dbReference type="ARBA" id="ARBA00022753"/>
    </source>
</evidence>
<feature type="compositionally biased region" description="Basic and acidic residues" evidence="16">
    <location>
        <begin position="1683"/>
        <end position="1700"/>
    </location>
</feature>
<feature type="region of interest" description="Disordered" evidence="16">
    <location>
        <begin position="1683"/>
        <end position="1713"/>
    </location>
</feature>
<feature type="compositionally biased region" description="Polar residues" evidence="16">
    <location>
        <begin position="1864"/>
        <end position="1885"/>
    </location>
</feature>
<dbReference type="GO" id="GO:0000285">
    <property type="term" value="F:1-phosphatidylinositol-3-phosphate 5-kinase activity"/>
    <property type="evidence" value="ECO:0000318"/>
    <property type="project" value="GO_Central"/>
</dbReference>
<dbReference type="HOGENOM" id="CLU_000480_3_0_1"/>
<keyword evidence="10" id="KW-0862">Zinc</keyword>
<keyword evidence="11 15" id="KW-0067">ATP-binding</keyword>
<feature type="region of interest" description="Disordered" evidence="16">
    <location>
        <begin position="2299"/>
        <end position="2373"/>
    </location>
</feature>
<dbReference type="GO" id="GO:0005524">
    <property type="term" value="F:ATP binding"/>
    <property type="evidence" value="ECO:0007669"/>
    <property type="project" value="UniProtKB-UniRule"/>
</dbReference>
<feature type="compositionally biased region" description="Polar residues" evidence="16">
    <location>
        <begin position="1754"/>
        <end position="1765"/>
    </location>
</feature>
<dbReference type="InterPro" id="IPR002423">
    <property type="entry name" value="Cpn60/GroEL/TCP-1"/>
</dbReference>
<feature type="compositionally biased region" description="Low complexity" evidence="16">
    <location>
        <begin position="105"/>
        <end position="114"/>
    </location>
</feature>
<comment type="subcellular location">
    <subcellularLocation>
        <location evidence="1">Endosome membrane</location>
    </subcellularLocation>
</comment>
<dbReference type="CDD" id="cd17300">
    <property type="entry name" value="PIPKc_PIKfyve"/>
    <property type="match status" value="1"/>
</dbReference>
<evidence type="ECO:0000259" key="19">
    <source>
        <dbReference type="PROSITE" id="PS51455"/>
    </source>
</evidence>
<dbReference type="InterPro" id="IPR013083">
    <property type="entry name" value="Znf_RING/FYVE/PHD"/>
</dbReference>
<dbReference type="PANTHER" id="PTHR46715">
    <property type="entry name" value="1-PHOSPHATIDYLINOSITOL 3-PHOSPHATE 5-KINASE"/>
    <property type="match status" value="1"/>
</dbReference>
<dbReference type="FunFam" id="3.30.40.10:FF:000057">
    <property type="entry name" value="1-phosphatidylinositol 3-phosphate 5-kinase isoform X1"/>
    <property type="match status" value="1"/>
</dbReference>
<dbReference type="InterPro" id="IPR002498">
    <property type="entry name" value="PInositol-4-P-4/5-kinase_core"/>
</dbReference>
<dbReference type="Pfam" id="PF00118">
    <property type="entry name" value="Cpn60_TCP1"/>
    <property type="match status" value="1"/>
</dbReference>
<feature type="region of interest" description="Disordered" evidence="16">
    <location>
        <begin position="1528"/>
        <end position="1565"/>
    </location>
</feature>
<dbReference type="InterPro" id="IPR027409">
    <property type="entry name" value="GroEL-like_apical_dom_sf"/>
</dbReference>
<dbReference type="Gene3D" id="3.50.7.10">
    <property type="entry name" value="GroEL"/>
    <property type="match status" value="1"/>
</dbReference>
<dbReference type="InterPro" id="IPR000306">
    <property type="entry name" value="Znf_FYVE"/>
</dbReference>
<keyword evidence="12" id="KW-0472">Membrane</keyword>
<proteinExistence type="predicted"/>
<dbReference type="PROSITE" id="PS50178">
    <property type="entry name" value="ZF_FYVE"/>
    <property type="match status" value="1"/>
</dbReference>
<protein>
    <recommendedName>
        <fullName evidence="2">1-phosphatidylinositol-3-phosphate 5-kinase</fullName>
        <ecNumber evidence="2">2.7.1.150</ecNumber>
    </recommendedName>
</protein>
<reference evidence="20 21" key="1">
    <citation type="journal article" date="2007" name="Science">
        <title>Sea anemone genome reveals ancestral eumetazoan gene repertoire and genomic organization.</title>
        <authorList>
            <person name="Putnam N.H."/>
            <person name="Srivastava M."/>
            <person name="Hellsten U."/>
            <person name="Dirks B."/>
            <person name="Chapman J."/>
            <person name="Salamov A."/>
            <person name="Terry A."/>
            <person name="Shapiro H."/>
            <person name="Lindquist E."/>
            <person name="Kapitonov V.V."/>
            <person name="Jurka J."/>
            <person name="Genikhovich G."/>
            <person name="Grigoriev I.V."/>
            <person name="Lucas S.M."/>
            <person name="Steele R.E."/>
            <person name="Finnerty J.R."/>
            <person name="Technau U."/>
            <person name="Martindale M.Q."/>
            <person name="Rokhsar D.S."/>
        </authorList>
    </citation>
    <scope>NUCLEOTIDE SEQUENCE [LARGE SCALE GENOMIC DNA]</scope>
    <source>
        <strain evidence="21">CH2 X CH6</strain>
    </source>
</reference>
<dbReference type="GO" id="GO:0035556">
    <property type="term" value="P:intracellular signal transduction"/>
    <property type="evidence" value="ECO:0007669"/>
    <property type="project" value="InterPro"/>
</dbReference>
<evidence type="ECO:0000256" key="8">
    <source>
        <dbReference type="ARBA" id="ARBA00022771"/>
    </source>
</evidence>
<feature type="compositionally biased region" description="Basic and acidic residues" evidence="16">
    <location>
        <begin position="2346"/>
        <end position="2367"/>
    </location>
</feature>
<dbReference type="GO" id="GO:0052810">
    <property type="term" value="F:1-phosphatidylinositol-5-kinase activity"/>
    <property type="evidence" value="ECO:0007669"/>
    <property type="project" value="UniProtKB-ARBA"/>
</dbReference>
<keyword evidence="8 14" id="KW-0863">Zinc-finger</keyword>
<dbReference type="SUPFAM" id="SSF57903">
    <property type="entry name" value="FYVE/PHD zinc finger"/>
    <property type="match status" value="1"/>
</dbReference>
<evidence type="ECO:0000256" key="9">
    <source>
        <dbReference type="ARBA" id="ARBA00022777"/>
    </source>
</evidence>
<dbReference type="InterPro" id="IPR036390">
    <property type="entry name" value="WH_DNA-bd_sf"/>
</dbReference>
<dbReference type="SMART" id="SM00064">
    <property type="entry name" value="FYVE"/>
    <property type="match status" value="1"/>
</dbReference>
<evidence type="ECO:0000256" key="2">
    <source>
        <dbReference type="ARBA" id="ARBA00012009"/>
    </source>
</evidence>